<dbReference type="EMBL" id="UOFL01000041">
    <property type="protein sequence ID" value="VAW73041.1"/>
    <property type="molecule type" value="Genomic_DNA"/>
</dbReference>
<accession>A0A3B0XZW3</accession>
<gene>
    <name evidence="1" type="ORF">MNBD_GAMMA12-498</name>
</gene>
<proteinExistence type="predicted"/>
<name>A0A3B0XZW3_9ZZZZ</name>
<reference evidence="1" key="1">
    <citation type="submission" date="2018-06" db="EMBL/GenBank/DDBJ databases">
        <authorList>
            <person name="Zhirakovskaya E."/>
        </authorList>
    </citation>
    <scope>NUCLEOTIDE SEQUENCE</scope>
</reference>
<protein>
    <submittedName>
        <fullName evidence="1">Uncharacterized protein</fullName>
    </submittedName>
</protein>
<evidence type="ECO:0000313" key="1">
    <source>
        <dbReference type="EMBL" id="VAW73041.1"/>
    </source>
</evidence>
<organism evidence="1">
    <name type="scientific">hydrothermal vent metagenome</name>
    <dbReference type="NCBI Taxonomy" id="652676"/>
    <lineage>
        <taxon>unclassified sequences</taxon>
        <taxon>metagenomes</taxon>
        <taxon>ecological metagenomes</taxon>
    </lineage>
</organism>
<sequence length="211" mass="23935">MYMNEYQKKISNTILNAPIEEHKKWKKVASEIIGNIISIGFSKNEKYLLVLSWSGRGVFECSSGEKIARDHSEPYTYEDGKEDDWNDDLSMTVKGIGPIDNEDIHIVGMIGGGLHAQTEDGWHIKLETINWPDKEVILSGTGDPRYLENSNFTRLETIEMEPRAIGFSPSGDYLLIATPGYFDLRKLTEHINYDSEDCGNLNSISSYYENV</sequence>
<dbReference type="AlphaFoldDB" id="A0A3B0XZW3"/>